<proteinExistence type="inferred from homology"/>
<keyword evidence="5 7" id="KW-0472">Membrane</keyword>
<dbReference type="EMBL" id="FMJY01000005">
    <property type="protein sequence ID" value="SCO86014.1"/>
    <property type="molecule type" value="Genomic_DNA"/>
</dbReference>
<dbReference type="VEuPathDB" id="FungiDB:FOIG_15319"/>
<feature type="domain" description="Amino acid transporter transmembrane" evidence="8">
    <location>
        <begin position="62"/>
        <end position="454"/>
    </location>
</feature>
<accession>A0A2H3TBA3</accession>
<dbReference type="VEuPathDB" id="FungiDB:FOC1_g10007487"/>
<evidence type="ECO:0000256" key="1">
    <source>
        <dbReference type="ARBA" id="ARBA00004141"/>
    </source>
</evidence>
<name>A0A2H3TBA3_FUSOX</name>
<evidence type="ECO:0000259" key="8">
    <source>
        <dbReference type="Pfam" id="PF01490"/>
    </source>
</evidence>
<evidence type="ECO:0000256" key="5">
    <source>
        <dbReference type="ARBA" id="ARBA00023136"/>
    </source>
</evidence>
<dbReference type="OrthoDB" id="655540at2759"/>
<feature type="transmembrane region" description="Helical" evidence="7">
    <location>
        <begin position="171"/>
        <end position="192"/>
    </location>
</feature>
<feature type="compositionally biased region" description="Basic and acidic residues" evidence="6">
    <location>
        <begin position="7"/>
        <end position="20"/>
    </location>
</feature>
<comment type="similarity">
    <text evidence="2">Belongs to the amino acid/polyamine transporter 2 family.</text>
</comment>
<sequence length="475" mass="51534">MSSQDHGSAKADPITKDPAKTIDPQTSTMDEGVLRGEVFDLNKREDLERQKTLEGETHFSRLGWKRMTVILIVEAIALGVLSLPKAFASLGMVLGVILCISVGLIALYGSVLMAQVQLKHPHVSHYVDLGTLMFGSFGTKLISVFFVGLLTMVVGSHCLTGAIAFSTIAQSSSVCSIIFGLVSALIMLLLALPPSFSEIAILGYIDFASIMLAIGITVIGTGVQRSDTDESHVPWSAWPKEDLNLSEAIVAINNIVFAYGFAVAQPSFMSEMHTPGDVFKSTRALAAIEIIIYTLTGALIYAFVGQKVQSPALLSIGTTLSRIAFGVALPVILISGAINTTIVSRYIHGRYYRDSVVRYINTRKGWISWIVLVCAVTAIAWIVAEAIPFFSELLSICATLFISGLSFYFPALMWFILLKDGPWTSKRNIIHTLGCGLLFLFGIAIFGFGMYSSIEALIIKFESGSINRPFTCSRT</sequence>
<keyword evidence="3 7" id="KW-0812">Transmembrane</keyword>
<dbReference type="Proteomes" id="UP000219369">
    <property type="component" value="Unassembled WGS sequence"/>
</dbReference>
<feature type="transmembrane region" description="Helical" evidence="7">
    <location>
        <begin position="366"/>
        <end position="387"/>
    </location>
</feature>
<evidence type="ECO:0000256" key="7">
    <source>
        <dbReference type="SAM" id="Phobius"/>
    </source>
</evidence>
<comment type="subcellular location">
    <subcellularLocation>
        <location evidence="1">Membrane</location>
        <topology evidence="1">Multi-pass membrane protein</topology>
    </subcellularLocation>
</comment>
<organism evidence="9 10">
    <name type="scientific">Fusarium oxysporum</name>
    <name type="common">Fusarium vascular wilt</name>
    <dbReference type="NCBI Taxonomy" id="5507"/>
    <lineage>
        <taxon>Eukaryota</taxon>
        <taxon>Fungi</taxon>
        <taxon>Dikarya</taxon>
        <taxon>Ascomycota</taxon>
        <taxon>Pezizomycotina</taxon>
        <taxon>Sordariomycetes</taxon>
        <taxon>Hypocreomycetidae</taxon>
        <taxon>Hypocreales</taxon>
        <taxon>Nectriaceae</taxon>
        <taxon>Fusarium</taxon>
        <taxon>Fusarium oxysporum species complex</taxon>
    </lineage>
</organism>
<dbReference type="PANTHER" id="PTHR22950">
    <property type="entry name" value="AMINO ACID TRANSPORTER"/>
    <property type="match status" value="1"/>
</dbReference>
<reference evidence="10" key="1">
    <citation type="submission" date="2016-09" db="EMBL/GenBank/DDBJ databases">
        <authorList>
            <person name="Guldener U."/>
        </authorList>
    </citation>
    <scope>NUCLEOTIDE SEQUENCE [LARGE SCALE GENOMIC DNA]</scope>
    <source>
        <strain evidence="10">V64-1</strain>
    </source>
</reference>
<evidence type="ECO:0000256" key="3">
    <source>
        <dbReference type="ARBA" id="ARBA00022692"/>
    </source>
</evidence>
<feature type="transmembrane region" description="Helical" evidence="7">
    <location>
        <begin position="199"/>
        <end position="223"/>
    </location>
</feature>
<dbReference type="AlphaFoldDB" id="A0A2H3TBA3"/>
<dbReference type="VEuPathDB" id="FungiDB:HZS61_013258"/>
<feature type="transmembrane region" description="Helical" evidence="7">
    <location>
        <begin position="243"/>
        <end position="264"/>
    </location>
</feature>
<feature type="transmembrane region" description="Helical" evidence="7">
    <location>
        <begin position="393"/>
        <end position="417"/>
    </location>
</feature>
<feature type="transmembrane region" description="Helical" evidence="7">
    <location>
        <begin position="93"/>
        <end position="114"/>
    </location>
</feature>
<protein>
    <submittedName>
        <fullName evidence="9">Related to neutral amino acid permease</fullName>
    </submittedName>
</protein>
<dbReference type="VEuPathDB" id="FungiDB:FOMG_02583"/>
<dbReference type="InterPro" id="IPR013057">
    <property type="entry name" value="AA_transpt_TM"/>
</dbReference>
<dbReference type="PANTHER" id="PTHR22950:SF479">
    <property type="entry name" value="AMINO ACID TRANSPORTER (EUROFUNG)-RELATED"/>
    <property type="match status" value="1"/>
</dbReference>
<dbReference type="VEuPathDB" id="FungiDB:FOXG_09879"/>
<evidence type="ECO:0000256" key="6">
    <source>
        <dbReference type="SAM" id="MobiDB-lite"/>
    </source>
</evidence>
<dbReference type="VEuPathDB" id="FungiDB:FOC4_g10001190"/>
<dbReference type="GO" id="GO:0016020">
    <property type="term" value="C:membrane"/>
    <property type="evidence" value="ECO:0007669"/>
    <property type="project" value="UniProtKB-SubCell"/>
</dbReference>
<feature type="transmembrane region" description="Helical" evidence="7">
    <location>
        <begin position="429"/>
        <end position="451"/>
    </location>
</feature>
<feature type="transmembrane region" description="Helical" evidence="7">
    <location>
        <begin position="323"/>
        <end position="346"/>
    </location>
</feature>
<feature type="region of interest" description="Disordered" evidence="6">
    <location>
        <begin position="1"/>
        <end position="27"/>
    </location>
</feature>
<feature type="transmembrane region" description="Helical" evidence="7">
    <location>
        <begin position="68"/>
        <end position="87"/>
    </location>
</feature>
<dbReference type="VEuPathDB" id="FungiDB:FOZG_02501"/>
<evidence type="ECO:0000256" key="4">
    <source>
        <dbReference type="ARBA" id="ARBA00022989"/>
    </source>
</evidence>
<evidence type="ECO:0000313" key="10">
    <source>
        <dbReference type="Proteomes" id="UP000219369"/>
    </source>
</evidence>
<dbReference type="Pfam" id="PF01490">
    <property type="entry name" value="Aa_trans"/>
    <property type="match status" value="1"/>
</dbReference>
<evidence type="ECO:0000256" key="2">
    <source>
        <dbReference type="ARBA" id="ARBA00008066"/>
    </source>
</evidence>
<feature type="transmembrane region" description="Helical" evidence="7">
    <location>
        <begin position="141"/>
        <end position="165"/>
    </location>
</feature>
<feature type="transmembrane region" description="Helical" evidence="7">
    <location>
        <begin position="284"/>
        <end position="303"/>
    </location>
</feature>
<gene>
    <name evidence="9" type="ORF">FRV6_10141</name>
</gene>
<evidence type="ECO:0000313" key="9">
    <source>
        <dbReference type="EMBL" id="SCO86014.1"/>
    </source>
</evidence>
<keyword evidence="4 7" id="KW-1133">Transmembrane helix</keyword>
<dbReference type="GO" id="GO:0015179">
    <property type="term" value="F:L-amino acid transmembrane transporter activity"/>
    <property type="evidence" value="ECO:0007669"/>
    <property type="project" value="TreeGrafter"/>
</dbReference>